<evidence type="ECO:0000313" key="2">
    <source>
        <dbReference type="Proteomes" id="UP000092993"/>
    </source>
</evidence>
<dbReference type="AlphaFoldDB" id="A0A1C7M7R6"/>
<accession>A0A1C7M7R6</accession>
<proteinExistence type="predicted"/>
<dbReference type="EMBL" id="LUGG01000009">
    <property type="protein sequence ID" value="OBZ72439.1"/>
    <property type="molecule type" value="Genomic_DNA"/>
</dbReference>
<gene>
    <name evidence="1" type="ORF">A0H81_07666</name>
</gene>
<dbReference type="Proteomes" id="UP000092993">
    <property type="component" value="Unassembled WGS sequence"/>
</dbReference>
<sequence length="226" mass="25797">MYTPLSDFPTIKRPTIAIGPLPSYHHADMTTPIAMTVLLPPPLLVPPPRPKSLPPSMLDGIHRSMPHSEPQLIREPPETGFPHIVSPLCFSPIARNADVIPIEVDVRFLDPMASAPNDPWKVTTAPVQKVSPGTHIHLGQLGRMTLTKIEDIWHRRKIVVFEAIGAEGRVWLGFQEAWTALWPWNYVICAARNLWSDFRLWRMERRIRRESSIQRCDATSCHLKRY</sequence>
<protein>
    <submittedName>
        <fullName evidence="1">Uncharacterized protein</fullName>
    </submittedName>
</protein>
<keyword evidence="2" id="KW-1185">Reference proteome</keyword>
<name>A0A1C7M7R6_GRIFR</name>
<comment type="caution">
    <text evidence="1">The sequence shown here is derived from an EMBL/GenBank/DDBJ whole genome shotgun (WGS) entry which is preliminary data.</text>
</comment>
<evidence type="ECO:0000313" key="1">
    <source>
        <dbReference type="EMBL" id="OBZ72439.1"/>
    </source>
</evidence>
<organism evidence="1 2">
    <name type="scientific">Grifola frondosa</name>
    <name type="common">Maitake</name>
    <name type="synonym">Polyporus frondosus</name>
    <dbReference type="NCBI Taxonomy" id="5627"/>
    <lineage>
        <taxon>Eukaryota</taxon>
        <taxon>Fungi</taxon>
        <taxon>Dikarya</taxon>
        <taxon>Basidiomycota</taxon>
        <taxon>Agaricomycotina</taxon>
        <taxon>Agaricomycetes</taxon>
        <taxon>Polyporales</taxon>
        <taxon>Grifolaceae</taxon>
        <taxon>Grifola</taxon>
    </lineage>
</organism>
<reference evidence="1 2" key="1">
    <citation type="submission" date="2016-03" db="EMBL/GenBank/DDBJ databases">
        <title>Whole genome sequencing of Grifola frondosa 9006-11.</title>
        <authorList>
            <person name="Min B."/>
            <person name="Park H."/>
            <person name="Kim J.-G."/>
            <person name="Cho H."/>
            <person name="Oh Y.-L."/>
            <person name="Kong W.-S."/>
            <person name="Choi I.-G."/>
        </authorList>
    </citation>
    <scope>NUCLEOTIDE SEQUENCE [LARGE SCALE GENOMIC DNA]</scope>
    <source>
        <strain evidence="1 2">9006-11</strain>
    </source>
</reference>